<accession>A0ABP9ANI0</accession>
<feature type="domain" description="Glycosyl transferase family 51" evidence="1">
    <location>
        <begin position="72"/>
        <end position="186"/>
    </location>
</feature>
<protein>
    <recommendedName>
        <fullName evidence="1">Glycosyl transferase family 51 domain-containing protein</fullName>
    </recommendedName>
</protein>
<dbReference type="Proteomes" id="UP001499959">
    <property type="component" value="Unassembled WGS sequence"/>
</dbReference>
<dbReference type="InterPro" id="IPR036950">
    <property type="entry name" value="PBP_transglycosylase"/>
</dbReference>
<name>A0ABP9ANI0_9GAMM</name>
<dbReference type="Gene3D" id="1.10.3810.10">
    <property type="entry name" value="Biosynthetic peptidoglycan transglycosylase-like"/>
    <property type="match status" value="1"/>
</dbReference>
<reference evidence="3" key="1">
    <citation type="journal article" date="2019" name="Int. J. Syst. Evol. Microbiol.">
        <title>The Global Catalogue of Microorganisms (GCM) 10K type strain sequencing project: providing services to taxonomists for standard genome sequencing and annotation.</title>
        <authorList>
            <consortium name="The Broad Institute Genomics Platform"/>
            <consortium name="The Broad Institute Genome Sequencing Center for Infectious Disease"/>
            <person name="Wu L."/>
            <person name="Ma J."/>
        </authorList>
    </citation>
    <scope>NUCLEOTIDE SEQUENCE [LARGE SCALE GENOMIC DNA]</scope>
    <source>
        <strain evidence="3">JCM 18204</strain>
    </source>
</reference>
<proteinExistence type="predicted"/>
<dbReference type="Pfam" id="PF00912">
    <property type="entry name" value="Transgly"/>
    <property type="match status" value="1"/>
</dbReference>
<evidence type="ECO:0000313" key="2">
    <source>
        <dbReference type="EMBL" id="GAA4783726.1"/>
    </source>
</evidence>
<organism evidence="2 3">
    <name type="scientific">Lysobacter hankyongensis</name>
    <dbReference type="NCBI Taxonomy" id="1176535"/>
    <lineage>
        <taxon>Bacteria</taxon>
        <taxon>Pseudomonadati</taxon>
        <taxon>Pseudomonadota</taxon>
        <taxon>Gammaproteobacteria</taxon>
        <taxon>Lysobacterales</taxon>
        <taxon>Lysobacteraceae</taxon>
        <taxon>Lysobacter</taxon>
    </lineage>
</organism>
<dbReference type="InterPro" id="IPR001264">
    <property type="entry name" value="Glyco_trans_51"/>
</dbReference>
<evidence type="ECO:0000313" key="3">
    <source>
        <dbReference type="Proteomes" id="UP001499959"/>
    </source>
</evidence>
<dbReference type="SUPFAM" id="SSF53955">
    <property type="entry name" value="Lysozyme-like"/>
    <property type="match status" value="1"/>
</dbReference>
<evidence type="ECO:0000259" key="1">
    <source>
        <dbReference type="Pfam" id="PF00912"/>
    </source>
</evidence>
<dbReference type="InterPro" id="IPR023346">
    <property type="entry name" value="Lysozyme-like_dom_sf"/>
</dbReference>
<sequence length="211" mass="23657">MLYMALCFVSYAAGARHLPATLAPNPYRAPATIRAQFLAMEAPTARALPRLNPLTWLPHALWEMSGDRRPGDASRLLTSTARVVASRDRDMPRGFDRHFAEIALAIRIGRNWTPDDAANTLLAESRFRRDVVGIESAARSMFGVPANALRPQESLALIALMQAPSWYAPDCHRHRFDQRYAHLARRLGHTGPDWTAAAALTRFRPMSCDRR</sequence>
<dbReference type="EMBL" id="BAABJE010000001">
    <property type="protein sequence ID" value="GAA4783726.1"/>
    <property type="molecule type" value="Genomic_DNA"/>
</dbReference>
<comment type="caution">
    <text evidence="2">The sequence shown here is derived from an EMBL/GenBank/DDBJ whole genome shotgun (WGS) entry which is preliminary data.</text>
</comment>
<keyword evidence="3" id="KW-1185">Reference proteome</keyword>
<gene>
    <name evidence="2" type="ORF">GCM10023307_05520</name>
</gene>